<dbReference type="Proteomes" id="UP000244880">
    <property type="component" value="Unassembled WGS sequence"/>
</dbReference>
<evidence type="ECO:0000313" key="7">
    <source>
        <dbReference type="Proteomes" id="UP000244880"/>
    </source>
</evidence>
<name>A0A2R8BB15_9RHOB</name>
<dbReference type="Gene3D" id="3.90.1590.10">
    <property type="entry name" value="glutathione-dependent formaldehyde- activating enzyme (gfa)"/>
    <property type="match status" value="1"/>
</dbReference>
<evidence type="ECO:0000256" key="1">
    <source>
        <dbReference type="ARBA" id="ARBA00005495"/>
    </source>
</evidence>
<dbReference type="SUPFAM" id="SSF51316">
    <property type="entry name" value="Mss4-like"/>
    <property type="match status" value="1"/>
</dbReference>
<dbReference type="InterPro" id="IPR006913">
    <property type="entry name" value="CENP-V/GFA"/>
</dbReference>
<dbReference type="GO" id="GO:0016846">
    <property type="term" value="F:carbon-sulfur lyase activity"/>
    <property type="evidence" value="ECO:0007669"/>
    <property type="project" value="InterPro"/>
</dbReference>
<dbReference type="EMBL" id="OMOR01000001">
    <property type="protein sequence ID" value="SPH20268.1"/>
    <property type="molecule type" value="Genomic_DNA"/>
</dbReference>
<evidence type="ECO:0000259" key="5">
    <source>
        <dbReference type="PROSITE" id="PS51891"/>
    </source>
</evidence>
<dbReference type="GO" id="GO:0046872">
    <property type="term" value="F:metal ion binding"/>
    <property type="evidence" value="ECO:0007669"/>
    <property type="project" value="UniProtKB-KW"/>
</dbReference>
<evidence type="ECO:0000256" key="2">
    <source>
        <dbReference type="ARBA" id="ARBA00022723"/>
    </source>
</evidence>
<dbReference type="Pfam" id="PF04828">
    <property type="entry name" value="GFA"/>
    <property type="match status" value="1"/>
</dbReference>
<proteinExistence type="inferred from homology"/>
<organism evidence="6 7">
    <name type="scientific">Ascidiaceihabitans donghaensis</name>
    <dbReference type="NCBI Taxonomy" id="1510460"/>
    <lineage>
        <taxon>Bacteria</taxon>
        <taxon>Pseudomonadati</taxon>
        <taxon>Pseudomonadota</taxon>
        <taxon>Alphaproteobacteria</taxon>
        <taxon>Rhodobacterales</taxon>
        <taxon>Paracoccaceae</taxon>
        <taxon>Ascidiaceihabitans</taxon>
    </lineage>
</organism>
<sequence length="148" mass="16105">MFSTSQHSDAPPLTGRCYCSHTRLSASRKPDVVSYCHCNSCRRLSGAPVAAFAAFAETTLTITPAPTRANTVTEGVTRWFCPSCGAAVAAAYDYLPDQIYVPVGLWDQVESLEPTTHSHANYALSWLHQKDDMPRHTGSARTTLLGDD</sequence>
<keyword evidence="7" id="KW-1185">Reference proteome</keyword>
<gene>
    <name evidence="6" type="ORF">ASD8599_01005</name>
</gene>
<feature type="domain" description="CENP-V/GFA" evidence="5">
    <location>
        <begin position="13"/>
        <end position="116"/>
    </location>
</feature>
<dbReference type="PROSITE" id="PS51891">
    <property type="entry name" value="CENP_V_GFA"/>
    <property type="match status" value="1"/>
</dbReference>
<keyword evidence="4" id="KW-0456">Lyase</keyword>
<evidence type="ECO:0000256" key="3">
    <source>
        <dbReference type="ARBA" id="ARBA00022833"/>
    </source>
</evidence>
<protein>
    <recommendedName>
        <fullName evidence="5">CENP-V/GFA domain-containing protein</fullName>
    </recommendedName>
</protein>
<comment type="similarity">
    <text evidence="1">Belongs to the Gfa family.</text>
</comment>
<accession>A0A2R8BB15</accession>
<dbReference type="PANTHER" id="PTHR33337">
    <property type="entry name" value="GFA DOMAIN-CONTAINING PROTEIN"/>
    <property type="match status" value="1"/>
</dbReference>
<dbReference type="InterPro" id="IPR011057">
    <property type="entry name" value="Mss4-like_sf"/>
</dbReference>
<dbReference type="AlphaFoldDB" id="A0A2R8BB15"/>
<reference evidence="6 7" key="1">
    <citation type="submission" date="2018-03" db="EMBL/GenBank/DDBJ databases">
        <authorList>
            <person name="Keele B.F."/>
        </authorList>
    </citation>
    <scope>NUCLEOTIDE SEQUENCE [LARGE SCALE GENOMIC DNA]</scope>
    <source>
        <strain evidence="6 7">CECT 8599</strain>
    </source>
</reference>
<evidence type="ECO:0000313" key="6">
    <source>
        <dbReference type="EMBL" id="SPH20268.1"/>
    </source>
</evidence>
<keyword evidence="2" id="KW-0479">Metal-binding</keyword>
<evidence type="ECO:0000256" key="4">
    <source>
        <dbReference type="ARBA" id="ARBA00023239"/>
    </source>
</evidence>
<dbReference type="PANTHER" id="PTHR33337:SF40">
    <property type="entry name" value="CENP-V_GFA DOMAIN-CONTAINING PROTEIN-RELATED"/>
    <property type="match status" value="1"/>
</dbReference>
<keyword evidence="3" id="KW-0862">Zinc</keyword>